<organism evidence="1">
    <name type="scientific">Barrevirus sp</name>
    <dbReference type="NCBI Taxonomy" id="2487763"/>
    <lineage>
        <taxon>Viruses</taxon>
        <taxon>Varidnaviria</taxon>
        <taxon>Bamfordvirae</taxon>
        <taxon>Nucleocytoviricota</taxon>
        <taxon>Megaviricetes</taxon>
        <taxon>Imitervirales</taxon>
        <taxon>Mimiviridae</taxon>
        <taxon>Klosneuvirinae</taxon>
    </lineage>
</organism>
<proteinExistence type="predicted"/>
<sequence>MNMNNLCEWFKTDLSPCNRPCNGVSVYCDGHFYVIGYTDEMKEKSRLCTACRRVCFIPEGYRICCAHLRMNKDHIREKKVQNSREV</sequence>
<evidence type="ECO:0000313" key="1">
    <source>
        <dbReference type="EMBL" id="AYV77240.1"/>
    </source>
</evidence>
<protein>
    <submittedName>
        <fullName evidence="1">Uncharacterized protein</fullName>
    </submittedName>
</protein>
<dbReference type="EMBL" id="MK072019">
    <property type="protein sequence ID" value="AYV77240.1"/>
    <property type="molecule type" value="Genomic_DNA"/>
</dbReference>
<name>A0A3G4ZQR2_9VIRU</name>
<reference evidence="1" key="1">
    <citation type="submission" date="2018-10" db="EMBL/GenBank/DDBJ databases">
        <title>Hidden diversity of soil giant viruses.</title>
        <authorList>
            <person name="Schulz F."/>
            <person name="Alteio L."/>
            <person name="Goudeau D."/>
            <person name="Ryan E.M."/>
            <person name="Malmstrom R.R."/>
            <person name="Blanchard J."/>
            <person name="Woyke T."/>
        </authorList>
    </citation>
    <scope>NUCLEOTIDE SEQUENCE</scope>
    <source>
        <strain evidence="1">BAV1</strain>
    </source>
</reference>
<gene>
    <name evidence="1" type="ORF">Barrevirus22_6</name>
</gene>
<accession>A0A3G4ZQR2</accession>